<sequence length="112" mass="12350">MELTNEVWECDSQPCGKLWTVSHSYHKNNMGIVSVMRMDGDAWLEMKSYPTALKTGIPLCLVMMRGNGRRGGRTGGRTGGRNGGRGRIPARQEYSEEGSVHTEPAVSVHEAE</sequence>
<keyword evidence="2" id="KW-1185">Reference proteome</keyword>
<reference evidence="1 2" key="2">
    <citation type="journal article" date="2022" name="Mol. Ecol. Resour.">
        <title>The genomes of chicory, endive, great burdock and yacon provide insights into Asteraceae paleo-polyploidization history and plant inulin production.</title>
        <authorList>
            <person name="Fan W."/>
            <person name="Wang S."/>
            <person name="Wang H."/>
            <person name="Wang A."/>
            <person name="Jiang F."/>
            <person name="Liu H."/>
            <person name="Zhao H."/>
            <person name="Xu D."/>
            <person name="Zhang Y."/>
        </authorList>
    </citation>
    <scope>NUCLEOTIDE SEQUENCE [LARGE SCALE GENOMIC DNA]</scope>
    <source>
        <strain evidence="2">cv. Yunnan</strain>
        <tissue evidence="1">Leaves</tissue>
    </source>
</reference>
<evidence type="ECO:0000313" key="2">
    <source>
        <dbReference type="Proteomes" id="UP001056120"/>
    </source>
</evidence>
<evidence type="ECO:0000313" key="1">
    <source>
        <dbReference type="EMBL" id="KAI3799538.1"/>
    </source>
</evidence>
<organism evidence="1 2">
    <name type="scientific">Smallanthus sonchifolius</name>
    <dbReference type="NCBI Taxonomy" id="185202"/>
    <lineage>
        <taxon>Eukaryota</taxon>
        <taxon>Viridiplantae</taxon>
        <taxon>Streptophyta</taxon>
        <taxon>Embryophyta</taxon>
        <taxon>Tracheophyta</taxon>
        <taxon>Spermatophyta</taxon>
        <taxon>Magnoliopsida</taxon>
        <taxon>eudicotyledons</taxon>
        <taxon>Gunneridae</taxon>
        <taxon>Pentapetalae</taxon>
        <taxon>asterids</taxon>
        <taxon>campanulids</taxon>
        <taxon>Asterales</taxon>
        <taxon>Asteraceae</taxon>
        <taxon>Asteroideae</taxon>
        <taxon>Heliantheae alliance</taxon>
        <taxon>Millerieae</taxon>
        <taxon>Smallanthus</taxon>
    </lineage>
</organism>
<proteinExistence type="predicted"/>
<reference evidence="2" key="1">
    <citation type="journal article" date="2022" name="Mol. Ecol. Resour.">
        <title>The genomes of chicory, endive, great burdock and yacon provide insights into Asteraceae palaeo-polyploidization history and plant inulin production.</title>
        <authorList>
            <person name="Fan W."/>
            <person name="Wang S."/>
            <person name="Wang H."/>
            <person name="Wang A."/>
            <person name="Jiang F."/>
            <person name="Liu H."/>
            <person name="Zhao H."/>
            <person name="Xu D."/>
            <person name="Zhang Y."/>
        </authorList>
    </citation>
    <scope>NUCLEOTIDE SEQUENCE [LARGE SCALE GENOMIC DNA]</scope>
    <source>
        <strain evidence="2">cv. Yunnan</strain>
    </source>
</reference>
<comment type="caution">
    <text evidence="1">The sequence shown here is derived from an EMBL/GenBank/DDBJ whole genome shotgun (WGS) entry which is preliminary data.</text>
</comment>
<dbReference type="EMBL" id="CM042028">
    <property type="protein sequence ID" value="KAI3799538.1"/>
    <property type="molecule type" value="Genomic_DNA"/>
</dbReference>
<protein>
    <submittedName>
        <fullName evidence="1">Uncharacterized protein</fullName>
    </submittedName>
</protein>
<dbReference type="Proteomes" id="UP001056120">
    <property type="component" value="Linkage Group LG11"/>
</dbReference>
<name>A0ACB9HU82_9ASTR</name>
<accession>A0ACB9HU82</accession>
<gene>
    <name evidence="1" type="ORF">L1987_34837</name>
</gene>